<keyword evidence="1" id="KW-1133">Transmembrane helix</keyword>
<protein>
    <submittedName>
        <fullName evidence="2">Uncharacterized protein</fullName>
    </submittedName>
</protein>
<organism evidence="2 3">
    <name type="scientific">Blepharisma stoltei</name>
    <dbReference type="NCBI Taxonomy" id="1481888"/>
    <lineage>
        <taxon>Eukaryota</taxon>
        <taxon>Sar</taxon>
        <taxon>Alveolata</taxon>
        <taxon>Ciliophora</taxon>
        <taxon>Postciliodesmatophora</taxon>
        <taxon>Heterotrichea</taxon>
        <taxon>Heterotrichida</taxon>
        <taxon>Blepharismidae</taxon>
        <taxon>Blepharisma</taxon>
    </lineage>
</organism>
<dbReference type="Proteomes" id="UP001162131">
    <property type="component" value="Unassembled WGS sequence"/>
</dbReference>
<feature type="transmembrane region" description="Helical" evidence="1">
    <location>
        <begin position="171"/>
        <end position="192"/>
    </location>
</feature>
<evidence type="ECO:0000313" key="3">
    <source>
        <dbReference type="Proteomes" id="UP001162131"/>
    </source>
</evidence>
<evidence type="ECO:0000256" key="1">
    <source>
        <dbReference type="SAM" id="Phobius"/>
    </source>
</evidence>
<evidence type="ECO:0000313" key="2">
    <source>
        <dbReference type="EMBL" id="CAG9310490.1"/>
    </source>
</evidence>
<dbReference type="EMBL" id="CAJZBQ010000002">
    <property type="protein sequence ID" value="CAG9310490.1"/>
    <property type="molecule type" value="Genomic_DNA"/>
</dbReference>
<sequence length="309" mass="37223">MHEEQAKLSWVLIFFMIYAPLALFEAYRFEISHCLDSLGFSSILNIEFISFLWYPWNWILNFLQYSSILYWFSYWITGFISLFQLSDYPYINAYHLLLSGIANSFFFILYNISARDFEYFILYTIMIGVFILIWVKLQNVYAIEKYKLLIVISTALMLKRIFYYENDISDIFYFCLSYFFYAAIIYFLTFYFSVSYKILYDYFENARQELQEKSKKTVRIEENIWKMCKIYIFVALIAYAMYLTHSLITSLWGEVRILKELFFMIFSGAAGNILVCSEDSNYILREGILNSFSFYCQIFISRRIIILIF</sequence>
<keyword evidence="3" id="KW-1185">Reference proteome</keyword>
<feature type="transmembrane region" description="Helical" evidence="1">
    <location>
        <begin position="6"/>
        <end position="26"/>
    </location>
</feature>
<feature type="transmembrane region" description="Helical" evidence="1">
    <location>
        <begin position="230"/>
        <end position="251"/>
    </location>
</feature>
<feature type="transmembrane region" description="Helical" evidence="1">
    <location>
        <begin position="68"/>
        <end position="86"/>
    </location>
</feature>
<accession>A0AAU9I962</accession>
<feature type="transmembrane region" description="Helical" evidence="1">
    <location>
        <begin position="93"/>
        <end position="113"/>
    </location>
</feature>
<feature type="transmembrane region" description="Helical" evidence="1">
    <location>
        <begin position="119"/>
        <end position="136"/>
    </location>
</feature>
<comment type="caution">
    <text evidence="2">The sequence shown here is derived from an EMBL/GenBank/DDBJ whole genome shotgun (WGS) entry which is preliminary data.</text>
</comment>
<keyword evidence="1" id="KW-0472">Membrane</keyword>
<proteinExistence type="predicted"/>
<feature type="transmembrane region" description="Helical" evidence="1">
    <location>
        <begin position="38"/>
        <end position="56"/>
    </location>
</feature>
<name>A0AAU9I962_9CILI</name>
<keyword evidence="1" id="KW-0812">Transmembrane</keyword>
<dbReference type="AlphaFoldDB" id="A0AAU9I962"/>
<reference evidence="2" key="1">
    <citation type="submission" date="2021-09" db="EMBL/GenBank/DDBJ databases">
        <authorList>
            <consortium name="AG Swart"/>
            <person name="Singh M."/>
            <person name="Singh A."/>
            <person name="Seah K."/>
            <person name="Emmerich C."/>
        </authorList>
    </citation>
    <scope>NUCLEOTIDE SEQUENCE</scope>
    <source>
        <strain evidence="2">ATCC30299</strain>
    </source>
</reference>
<gene>
    <name evidence="2" type="ORF">BSTOLATCC_MIC1334</name>
</gene>